<organism evidence="1">
    <name type="scientific">marine sediment metagenome</name>
    <dbReference type="NCBI Taxonomy" id="412755"/>
    <lineage>
        <taxon>unclassified sequences</taxon>
        <taxon>metagenomes</taxon>
        <taxon>ecological metagenomes</taxon>
    </lineage>
</organism>
<dbReference type="AlphaFoldDB" id="A0A0F9KUT6"/>
<reference evidence="1" key="1">
    <citation type="journal article" date="2015" name="Nature">
        <title>Complex archaea that bridge the gap between prokaryotes and eukaryotes.</title>
        <authorList>
            <person name="Spang A."/>
            <person name="Saw J.H."/>
            <person name="Jorgensen S.L."/>
            <person name="Zaremba-Niedzwiedzka K."/>
            <person name="Martijn J."/>
            <person name="Lind A.E."/>
            <person name="van Eijk R."/>
            <person name="Schleper C."/>
            <person name="Guy L."/>
            <person name="Ettema T.J."/>
        </authorList>
    </citation>
    <scope>NUCLEOTIDE SEQUENCE</scope>
</reference>
<evidence type="ECO:0000313" key="1">
    <source>
        <dbReference type="EMBL" id="KKM86094.1"/>
    </source>
</evidence>
<name>A0A0F9KUT6_9ZZZZ</name>
<accession>A0A0F9KUT6</accession>
<gene>
    <name evidence="1" type="ORF">LCGC14_1282500</name>
</gene>
<proteinExistence type="predicted"/>
<comment type="caution">
    <text evidence="1">The sequence shown here is derived from an EMBL/GenBank/DDBJ whole genome shotgun (WGS) entry which is preliminary data.</text>
</comment>
<sequence length="114" mass="13239">MGKKGLVTHKKEDMGYDMGLNLKGLHLHSGFLKKYLNVSELDTFSYPRREKKEINVVCCYCKEGVLILKDVQPHYSGGMRPTPSSMRHTSNNYEYGCTKCDARFFGSYQWMWID</sequence>
<dbReference type="EMBL" id="LAZR01007310">
    <property type="protein sequence ID" value="KKM86094.1"/>
    <property type="molecule type" value="Genomic_DNA"/>
</dbReference>
<protein>
    <submittedName>
        <fullName evidence="1">Uncharacterized protein</fullName>
    </submittedName>
</protein>